<proteinExistence type="predicted"/>
<dbReference type="KEGG" id="msv:Mesil_2146"/>
<keyword evidence="3" id="KW-1185">Reference proteome</keyword>
<dbReference type="RefSeq" id="WP_013158566.1">
    <property type="nucleotide sequence ID" value="NC_014212.1"/>
</dbReference>
<name>D7BHS7_ALLS1</name>
<dbReference type="Gene3D" id="2.60.120.10">
    <property type="entry name" value="Jelly Rolls"/>
    <property type="match status" value="1"/>
</dbReference>
<evidence type="ECO:0000259" key="1">
    <source>
        <dbReference type="Pfam" id="PF06172"/>
    </source>
</evidence>
<dbReference type="EMBL" id="CP002042">
    <property type="protein sequence ID" value="ADH64017.1"/>
    <property type="molecule type" value="Genomic_DNA"/>
</dbReference>
<evidence type="ECO:0000313" key="3">
    <source>
        <dbReference type="Proteomes" id="UP000001916"/>
    </source>
</evidence>
<dbReference type="PANTHER" id="PTHR33387">
    <property type="entry name" value="RMLC-LIKE JELLY ROLL FOLD PROTEIN"/>
    <property type="match status" value="1"/>
</dbReference>
<organism evidence="2 3">
    <name type="scientific">Allomeiothermus silvanus (strain ATCC 700542 / DSM 9946 / NBRC 106475 / NCIMB 13440 / VI-R2)</name>
    <name type="common">Thermus silvanus</name>
    <dbReference type="NCBI Taxonomy" id="526227"/>
    <lineage>
        <taxon>Bacteria</taxon>
        <taxon>Thermotogati</taxon>
        <taxon>Deinococcota</taxon>
        <taxon>Deinococci</taxon>
        <taxon>Thermales</taxon>
        <taxon>Thermaceae</taxon>
        <taxon>Allomeiothermus</taxon>
    </lineage>
</organism>
<dbReference type="InterPro" id="IPR014710">
    <property type="entry name" value="RmlC-like_jellyroll"/>
</dbReference>
<dbReference type="CDD" id="cd06121">
    <property type="entry name" value="cupin_YML079wp"/>
    <property type="match status" value="1"/>
</dbReference>
<dbReference type="InterPro" id="IPR011051">
    <property type="entry name" value="RmlC_Cupin_sf"/>
</dbReference>
<dbReference type="InterPro" id="IPR039935">
    <property type="entry name" value="YML079W-like"/>
</dbReference>
<dbReference type="eggNOG" id="COG3542">
    <property type="taxonomic scope" value="Bacteria"/>
</dbReference>
<dbReference type="AlphaFoldDB" id="D7BHS7"/>
<feature type="domain" description="DUF985" evidence="1">
    <location>
        <begin position="5"/>
        <end position="135"/>
    </location>
</feature>
<protein>
    <recommendedName>
        <fullName evidence="1">DUF985 domain-containing protein</fullName>
    </recommendedName>
</protein>
<evidence type="ECO:0000313" key="2">
    <source>
        <dbReference type="EMBL" id="ADH64017.1"/>
    </source>
</evidence>
<dbReference type="Pfam" id="PF06172">
    <property type="entry name" value="Cupin_5"/>
    <property type="match status" value="1"/>
</dbReference>
<dbReference type="SUPFAM" id="SSF51182">
    <property type="entry name" value="RmlC-like cupins"/>
    <property type="match status" value="1"/>
</dbReference>
<sequence>MNPADVIRALGLKPHPEGGYYAQTFQSPTLLHAPQGLRAASTAIYFLLQRGDFSAWHRVRSDEVWHFYAGEGLELHLLTDEGAYNLVRMGPDVLRGERPQAVVPAGVWQAARPLGDYALVGCTVAPGFDFADFELPTREELQRRFPQHTQSIMAFTR</sequence>
<dbReference type="Proteomes" id="UP000001916">
    <property type="component" value="Chromosome"/>
</dbReference>
<dbReference type="InterPro" id="IPR009327">
    <property type="entry name" value="Cupin_DUF985"/>
</dbReference>
<dbReference type="HOGENOM" id="CLU_088365_0_3_0"/>
<accession>D7BHS7</accession>
<gene>
    <name evidence="2" type="ordered locus">Mesil_2146</name>
</gene>
<dbReference type="PANTHER" id="PTHR33387:SF3">
    <property type="entry name" value="DUF985 DOMAIN-CONTAINING PROTEIN"/>
    <property type="match status" value="1"/>
</dbReference>
<reference evidence="2 3" key="1">
    <citation type="journal article" date="2010" name="Stand. Genomic Sci.">
        <title>Complete genome sequence of Meiothermus silvanus type strain (VI-R2).</title>
        <authorList>
            <person name="Sikorski J."/>
            <person name="Tindall B.J."/>
            <person name="Lowry S."/>
            <person name="Lucas S."/>
            <person name="Nolan M."/>
            <person name="Copeland A."/>
            <person name="Glavina Del Rio T."/>
            <person name="Tice H."/>
            <person name="Cheng J.F."/>
            <person name="Han C."/>
            <person name="Pitluck S."/>
            <person name="Liolios K."/>
            <person name="Ivanova N."/>
            <person name="Mavromatis K."/>
            <person name="Mikhailova N."/>
            <person name="Pati A."/>
            <person name="Goodwin L."/>
            <person name="Chen A."/>
            <person name="Palaniappan K."/>
            <person name="Land M."/>
            <person name="Hauser L."/>
            <person name="Chang Y.J."/>
            <person name="Jeffries C.D."/>
            <person name="Rohde M."/>
            <person name="Goker M."/>
            <person name="Woyke T."/>
            <person name="Bristow J."/>
            <person name="Eisen J.A."/>
            <person name="Markowitz V."/>
            <person name="Hugenholtz P."/>
            <person name="Kyrpides N.C."/>
            <person name="Klenk H.P."/>
            <person name="Lapidus A."/>
        </authorList>
    </citation>
    <scope>NUCLEOTIDE SEQUENCE [LARGE SCALE GENOMIC DNA]</scope>
    <source>
        <strain evidence="3">ATCC 700542 / DSM 9946 / VI-R2</strain>
    </source>
</reference>
<dbReference type="STRING" id="526227.Mesil_2146"/>
<dbReference type="OrthoDB" id="9798288at2"/>